<feature type="region of interest" description="Disordered" evidence="1">
    <location>
        <begin position="164"/>
        <end position="250"/>
    </location>
</feature>
<dbReference type="EMBL" id="HE612860">
    <property type="protein sequence ID" value="CCE63346.1"/>
    <property type="molecule type" value="Genomic_DNA"/>
</dbReference>
<feature type="domain" description="B30.2/SPRY" evidence="2">
    <location>
        <begin position="284"/>
        <end position="522"/>
    </location>
</feature>
<dbReference type="SMART" id="SM00757">
    <property type="entry name" value="CRA"/>
    <property type="match status" value="1"/>
</dbReference>
<dbReference type="OrthoDB" id="25503at2759"/>
<dbReference type="InterPro" id="IPR001870">
    <property type="entry name" value="B30.2/SPRY"/>
</dbReference>
<organism evidence="4 5">
    <name type="scientific">Tetrapisispora phaffii (strain ATCC 24235 / CBS 4417 / NBRC 1672 / NRRL Y-8282 / UCD 70-5)</name>
    <name type="common">Yeast</name>
    <name type="synonym">Fabospora phaffii</name>
    <dbReference type="NCBI Taxonomy" id="1071381"/>
    <lineage>
        <taxon>Eukaryota</taxon>
        <taxon>Fungi</taxon>
        <taxon>Dikarya</taxon>
        <taxon>Ascomycota</taxon>
        <taxon>Saccharomycotina</taxon>
        <taxon>Saccharomycetes</taxon>
        <taxon>Saccharomycetales</taxon>
        <taxon>Saccharomycetaceae</taxon>
        <taxon>Tetrapisispora</taxon>
    </lineage>
</organism>
<dbReference type="OMA" id="RHNERQI"/>
<reference evidence="4 5" key="1">
    <citation type="journal article" date="2011" name="Proc. Natl. Acad. Sci. U.S.A.">
        <title>Evolutionary erosion of yeast sex chromosomes by mating-type switching accidents.</title>
        <authorList>
            <person name="Gordon J.L."/>
            <person name="Armisen D."/>
            <person name="Proux-Wera E."/>
            <person name="Oheigeartaigh S.S."/>
            <person name="Byrne K.P."/>
            <person name="Wolfe K.H."/>
        </authorList>
    </citation>
    <scope>NUCLEOTIDE SEQUENCE [LARGE SCALE GENOMIC DNA]</scope>
    <source>
        <strain evidence="5">ATCC 24235 / CBS 4417 / NBRC 1672 / NRRL Y-8282 / UCD 70-5</strain>
    </source>
</reference>
<dbReference type="eggNOG" id="KOG1477">
    <property type="taxonomic scope" value="Eukaryota"/>
</dbReference>
<dbReference type="Proteomes" id="UP000005666">
    <property type="component" value="Chromosome 5"/>
</dbReference>
<dbReference type="PROSITE" id="PS50188">
    <property type="entry name" value="B302_SPRY"/>
    <property type="match status" value="1"/>
</dbReference>
<dbReference type="InterPro" id="IPR043136">
    <property type="entry name" value="B30.2/SPRY_sf"/>
</dbReference>
<dbReference type="InterPro" id="IPR013144">
    <property type="entry name" value="CRA_dom"/>
</dbReference>
<dbReference type="CDD" id="cd12885">
    <property type="entry name" value="SPRY_RanBP_like"/>
    <property type="match status" value="1"/>
</dbReference>
<dbReference type="Pfam" id="PF10607">
    <property type="entry name" value="CTLH"/>
    <property type="match status" value="1"/>
</dbReference>
<dbReference type="HOGENOM" id="CLU_308189_0_0_1"/>
<dbReference type="SMART" id="SM00449">
    <property type="entry name" value="SPRY"/>
    <property type="match status" value="1"/>
</dbReference>
<dbReference type="GO" id="GO:0034657">
    <property type="term" value="C:GID complex"/>
    <property type="evidence" value="ECO:0007669"/>
    <property type="project" value="EnsemblFungi"/>
</dbReference>
<feature type="domain" description="CTLH" evidence="3">
    <location>
        <begin position="683"/>
        <end position="724"/>
    </location>
</feature>
<evidence type="ECO:0008006" key="6">
    <source>
        <dbReference type="Google" id="ProtNLM"/>
    </source>
</evidence>
<dbReference type="GeneID" id="11531524"/>
<feature type="compositionally biased region" description="Low complexity" evidence="1">
    <location>
        <begin position="316"/>
        <end position="326"/>
    </location>
</feature>
<protein>
    <recommendedName>
        <fullName evidence="6">B30.2/SPRY domain-containing protein</fullName>
    </recommendedName>
</protein>
<evidence type="ECO:0000259" key="3">
    <source>
        <dbReference type="PROSITE" id="PS50897"/>
    </source>
</evidence>
<proteinExistence type="predicted"/>
<feature type="region of interest" description="Disordered" evidence="1">
    <location>
        <begin position="401"/>
        <end position="433"/>
    </location>
</feature>
<keyword evidence="5" id="KW-1185">Reference proteome</keyword>
<evidence type="ECO:0000256" key="1">
    <source>
        <dbReference type="SAM" id="MobiDB-lite"/>
    </source>
</evidence>
<dbReference type="Gene3D" id="2.60.120.920">
    <property type="match status" value="1"/>
</dbReference>
<dbReference type="PROSITE" id="PS50897">
    <property type="entry name" value="CTLH"/>
    <property type="match status" value="1"/>
</dbReference>
<feature type="compositionally biased region" description="Polar residues" evidence="1">
    <location>
        <begin position="195"/>
        <end position="204"/>
    </location>
</feature>
<dbReference type="InterPro" id="IPR003877">
    <property type="entry name" value="SPRY_dom"/>
</dbReference>
<dbReference type="GO" id="GO:0006808">
    <property type="term" value="P:regulation of nitrogen utilization"/>
    <property type="evidence" value="ECO:0007669"/>
    <property type="project" value="EnsemblFungi"/>
</dbReference>
<dbReference type="InterPro" id="IPR044736">
    <property type="entry name" value="Gid1/RanBPM/SPLA_SPRY"/>
</dbReference>
<dbReference type="GO" id="GO:0043161">
    <property type="term" value="P:proteasome-mediated ubiquitin-dependent protein catabolic process"/>
    <property type="evidence" value="ECO:0007669"/>
    <property type="project" value="EnsemblFungi"/>
</dbReference>
<feature type="region of interest" description="Disordered" evidence="1">
    <location>
        <begin position="309"/>
        <end position="332"/>
    </location>
</feature>
<dbReference type="InterPro" id="IPR006595">
    <property type="entry name" value="CTLH_C"/>
</dbReference>
<evidence type="ECO:0000313" key="4">
    <source>
        <dbReference type="EMBL" id="CCE63346.1"/>
    </source>
</evidence>
<dbReference type="STRING" id="1071381.G8BTW8"/>
<feature type="compositionally biased region" description="Polar residues" evidence="1">
    <location>
        <begin position="238"/>
        <end position="250"/>
    </location>
</feature>
<feature type="compositionally biased region" description="Acidic residues" evidence="1">
    <location>
        <begin position="173"/>
        <end position="185"/>
    </location>
</feature>
<name>G8BTW8_TETPH</name>
<dbReference type="InterPro" id="IPR050618">
    <property type="entry name" value="Ubq-SigPath_Reg"/>
</dbReference>
<accession>G8BTW8</accession>
<dbReference type="InterPro" id="IPR013320">
    <property type="entry name" value="ConA-like_dom_sf"/>
</dbReference>
<evidence type="ECO:0000313" key="5">
    <source>
        <dbReference type="Proteomes" id="UP000005666"/>
    </source>
</evidence>
<dbReference type="KEGG" id="tpf:TPHA_0E02540"/>
<sequence length="883" mass="100226">MSFYQTEEDEITLRTIFPQYLLQQPVEKELKSLYFQNKKLFSTFASKEYRNISNRSSKTTEDRIHQSENSISKLPYSVRKEIWTKLMKLGVLGTISFDKASDKYLLQIYSYFYPDSLFQTLGLHDFSTSTITAFELPQGDEISSKYGKSTEQESLANVDVQGSFNSESIREEEFNDTDEPDDEDINVGIIGSAISDGTQSSANTEEPRDDNYNSNQSGNEDESNPDNIDDVDMDTDPSHSNLLTEESGLLSSKPSSLEIVRIYSESNRAQLLSKSKFNSTPVEFYQLINYFLPSRWVAQPSTPIMLTKDGVTGLGNSSSRDSSNSRQPISTRISRTKVSKKNMNEYAITVANNPISTSNLGIFYYEVKILNSKKIGNETNVIVGYKVWDSLMNSEILSSEDNSQRPRVFSDTNSNRTSTISFPHRPNTNSTDTTSETWDGMYGICGIDGTVLGENKKPLTTPFTVEQTIGCGINYIDGSIFFTKNGLLLGSGYESIEETELIPFIAIKPGTEVRTNFGLYDHFLFDILGYQDHWKAKGYQEIFSEDTTPHMNNTDTVAYEKKSPKATTFTSPSKIDFDDDLMSYPDQTDTLEIKEHRIINNEMIKPEGVKINFLNLKDDSLQSTLKTVINEYLVHEGLIDVAKGFLDDLKKSTIKNDDIFDPIDRNEKVIKFNEKKIVLEESNLKVRQKVRRLVNEGKINECILLLNNEFPELLSNNDTLYFELEVASYLNTILASSEITIIDIIQLGRELSNKFVYSSSISEVLKPTFKNTLDDLSRLLVYEDPVNDAPGELKKYLSSEYLKERLFQIVNTSILNHLNKGNEDSLENIISYTRTMLQTMSEQNIKNPSVANKSTIESDSNVHNSSSDYKYYKLINIDDLLKF</sequence>
<dbReference type="GO" id="GO:0045721">
    <property type="term" value="P:negative regulation of gluconeogenesis"/>
    <property type="evidence" value="ECO:0007669"/>
    <property type="project" value="EnsemblFungi"/>
</dbReference>
<dbReference type="RefSeq" id="XP_003685780.1">
    <property type="nucleotide sequence ID" value="XM_003685732.1"/>
</dbReference>
<dbReference type="PANTHER" id="PTHR12864">
    <property type="entry name" value="RAN BINDING PROTEIN 9-RELATED"/>
    <property type="match status" value="1"/>
</dbReference>
<dbReference type="AlphaFoldDB" id="G8BTW8"/>
<evidence type="ECO:0000259" key="2">
    <source>
        <dbReference type="PROSITE" id="PS50188"/>
    </source>
</evidence>
<dbReference type="Pfam" id="PF00622">
    <property type="entry name" value="SPRY"/>
    <property type="match status" value="1"/>
</dbReference>
<dbReference type="SUPFAM" id="SSF49899">
    <property type="entry name" value="Concanavalin A-like lectins/glucanases"/>
    <property type="match status" value="1"/>
</dbReference>
<gene>
    <name evidence="4" type="primary">TPHA0E02540</name>
    <name evidence="4" type="ordered locus">TPHA_0E02540</name>
</gene>
<feature type="compositionally biased region" description="Polar residues" evidence="1">
    <location>
        <begin position="410"/>
        <end position="433"/>
    </location>
</feature>
<dbReference type="InterPro" id="IPR024964">
    <property type="entry name" value="CTLH/CRA"/>
</dbReference>
<feature type="compositionally biased region" description="Acidic residues" evidence="1">
    <location>
        <begin position="219"/>
        <end position="235"/>
    </location>
</feature>